<keyword evidence="4" id="KW-0812">Transmembrane</keyword>
<evidence type="ECO:0000313" key="7">
    <source>
        <dbReference type="Proteomes" id="UP000249499"/>
    </source>
</evidence>
<accession>A0AAF1KW35</accession>
<comment type="similarity">
    <text evidence="1">Belongs to the glycosyltransferase 2 family.</text>
</comment>
<dbReference type="InterPro" id="IPR001173">
    <property type="entry name" value="Glyco_trans_2-like"/>
</dbReference>
<dbReference type="Pfam" id="PF00535">
    <property type="entry name" value="Glycos_transf_2"/>
    <property type="match status" value="1"/>
</dbReference>
<keyword evidence="6" id="KW-0614">Plasmid</keyword>
<keyword evidence="4" id="KW-0472">Membrane</keyword>
<protein>
    <submittedName>
        <fullName evidence="6">Glycosyltransferase family 2 protein</fullName>
    </submittedName>
</protein>
<feature type="transmembrane region" description="Helical" evidence="4">
    <location>
        <begin position="256"/>
        <end position="275"/>
    </location>
</feature>
<dbReference type="EMBL" id="CP117256">
    <property type="protein sequence ID" value="WFR97736.1"/>
    <property type="molecule type" value="Genomic_DNA"/>
</dbReference>
<evidence type="ECO:0000256" key="2">
    <source>
        <dbReference type="ARBA" id="ARBA00022676"/>
    </source>
</evidence>
<sequence length="311" mass="34207">MPGCNVAICIPTFRRPAGLGRCLHAISALKTDAAFRIIVADNDVDGREGIATCQAMLDIGFGFDIVAVAVSERGIAQARNALVAEALKNPDIQFLAMIDDDEWPEPQWLQALLDAQRLTQAEVVGGPVRRIFEKPVPEFLAAANLADFSKMKTGPIDWVDATSNVLFAASAFRTRAEPWFDPVFGLLGGEDTDMLLSFKLAGTKFAWAHDATVLEDMPVSRSSTRWMLKRAYRIGNTYTLVHLKHRPPGFSFAREAFRIAGTLCFSAATLVVFFWHPAKRFEAARLGARVLGKLSGFFGYKHVEYAVTHGS</sequence>
<keyword evidence="4" id="KW-1133">Transmembrane helix</keyword>
<dbReference type="RefSeq" id="WP_111221264.1">
    <property type="nucleotide sequence ID" value="NZ_CP117256.1"/>
</dbReference>
<geneLocation type="plasmid" evidence="6 7">
    <name>pRt1078</name>
</geneLocation>
<dbReference type="CDD" id="cd00761">
    <property type="entry name" value="Glyco_tranf_GTA_type"/>
    <property type="match status" value="1"/>
</dbReference>
<evidence type="ECO:0000256" key="4">
    <source>
        <dbReference type="SAM" id="Phobius"/>
    </source>
</evidence>
<dbReference type="Gene3D" id="3.90.550.10">
    <property type="entry name" value="Spore Coat Polysaccharide Biosynthesis Protein SpsA, Chain A"/>
    <property type="match status" value="1"/>
</dbReference>
<organism evidence="6 7">
    <name type="scientific">Rhizobium tumorigenes</name>
    <dbReference type="NCBI Taxonomy" id="2041385"/>
    <lineage>
        <taxon>Bacteria</taxon>
        <taxon>Pseudomonadati</taxon>
        <taxon>Pseudomonadota</taxon>
        <taxon>Alphaproteobacteria</taxon>
        <taxon>Hyphomicrobiales</taxon>
        <taxon>Rhizobiaceae</taxon>
        <taxon>Rhizobium/Agrobacterium group</taxon>
        <taxon>Rhizobium</taxon>
    </lineage>
</organism>
<gene>
    <name evidence="6" type="ORF">PR017_21450</name>
</gene>
<dbReference type="KEGG" id="rtu:PR017_21450"/>
<keyword evidence="7" id="KW-1185">Reference proteome</keyword>
<dbReference type="PANTHER" id="PTHR43179:SF12">
    <property type="entry name" value="GALACTOFURANOSYLTRANSFERASE GLFT2"/>
    <property type="match status" value="1"/>
</dbReference>
<dbReference type="AlphaFoldDB" id="A0AAF1KW35"/>
<dbReference type="Proteomes" id="UP000249499">
    <property type="component" value="Plasmid pRt1078"/>
</dbReference>
<name>A0AAF1KW35_9HYPH</name>
<dbReference type="SUPFAM" id="SSF53448">
    <property type="entry name" value="Nucleotide-diphospho-sugar transferases"/>
    <property type="match status" value="1"/>
</dbReference>
<evidence type="ECO:0000256" key="1">
    <source>
        <dbReference type="ARBA" id="ARBA00006739"/>
    </source>
</evidence>
<reference evidence="6 7" key="1">
    <citation type="journal article" date="2018" name="Sci. Rep.">
        <title>Rhizobium tumorigenes sp. nov., a novel plant tumorigenic bacterium isolated from cane gall tumors on thornless blackberry.</title>
        <authorList>
            <person name="Kuzmanovi N."/>
            <person name="Smalla K."/>
            <person name="Gronow S."/>
            <person name="PuBawska J."/>
        </authorList>
    </citation>
    <scope>NUCLEOTIDE SEQUENCE [LARGE SCALE GENOMIC DNA]</scope>
    <source>
        <strain evidence="6 7">1078</strain>
    </source>
</reference>
<evidence type="ECO:0000259" key="5">
    <source>
        <dbReference type="Pfam" id="PF00535"/>
    </source>
</evidence>
<dbReference type="GO" id="GO:0016757">
    <property type="term" value="F:glycosyltransferase activity"/>
    <property type="evidence" value="ECO:0007669"/>
    <property type="project" value="UniProtKB-KW"/>
</dbReference>
<keyword evidence="3" id="KW-0808">Transferase</keyword>
<evidence type="ECO:0000256" key="3">
    <source>
        <dbReference type="ARBA" id="ARBA00022679"/>
    </source>
</evidence>
<keyword evidence="2" id="KW-0328">Glycosyltransferase</keyword>
<proteinExistence type="inferred from homology"/>
<reference evidence="7" key="2">
    <citation type="journal article" date="2023" name="MicrobiologyOpen">
        <title>Genomics of the tumorigenes clade of the family Rhizobiaceae and description of Rhizobium rhododendri sp. nov.</title>
        <authorList>
            <person name="Kuzmanovic N."/>
            <person name="diCenzo G.C."/>
            <person name="Bunk B."/>
            <person name="Sproeer C."/>
            <person name="Fruehling A."/>
            <person name="Neumann-Schaal M."/>
            <person name="Overmann J."/>
            <person name="Smalla K."/>
        </authorList>
    </citation>
    <scope>NUCLEOTIDE SEQUENCE [LARGE SCALE GENOMIC DNA]</scope>
    <source>
        <strain evidence="7">1078</strain>
        <plasmid evidence="7">pRt1078</plasmid>
    </source>
</reference>
<dbReference type="PANTHER" id="PTHR43179">
    <property type="entry name" value="RHAMNOSYLTRANSFERASE WBBL"/>
    <property type="match status" value="1"/>
</dbReference>
<dbReference type="InterPro" id="IPR029044">
    <property type="entry name" value="Nucleotide-diphossugar_trans"/>
</dbReference>
<feature type="domain" description="Glycosyltransferase 2-like" evidence="5">
    <location>
        <begin position="8"/>
        <end position="142"/>
    </location>
</feature>
<evidence type="ECO:0000313" key="6">
    <source>
        <dbReference type="EMBL" id="WFR97736.1"/>
    </source>
</evidence>